<evidence type="ECO:0000256" key="1">
    <source>
        <dbReference type="ARBA" id="ARBA00004196"/>
    </source>
</evidence>
<sequence length="217" mass="23033">MGTKPNNRSTNRDNWILKPSHQSGWIQLVERMCTYVASHTAPGVRIGAALIAAPLMLAGLAPLAAAHDVVMRATPEDKSVVEEFPHRVVLEFSGIPKPNFNTLAISNADTKEILFTGQPELDKQFVSINIPEDINPGPGNYIVGFQITSSDGHSTRGKTTFSVGDPQAAQSATAEGSQQAQQQVAEESGGVPVWVWIAGAVVLLAAISGAGLLLTRK</sequence>
<evidence type="ECO:0000313" key="7">
    <source>
        <dbReference type="EMBL" id="EPD70290.1"/>
    </source>
</evidence>
<dbReference type="HOGENOM" id="CLU_087859_1_1_11"/>
<accession>S2Z7Q7</accession>
<dbReference type="GO" id="GO:0042597">
    <property type="term" value="C:periplasmic space"/>
    <property type="evidence" value="ECO:0007669"/>
    <property type="project" value="InterPro"/>
</dbReference>
<dbReference type="InterPro" id="IPR007348">
    <property type="entry name" value="CopC_dom"/>
</dbReference>
<dbReference type="Gene3D" id="2.60.40.1220">
    <property type="match status" value="1"/>
</dbReference>
<comment type="subcellular location">
    <subcellularLocation>
        <location evidence="1">Cell envelope</location>
    </subcellularLocation>
</comment>
<dbReference type="InterPro" id="IPR014756">
    <property type="entry name" value="Ig_E-set"/>
</dbReference>
<dbReference type="InterPro" id="IPR014755">
    <property type="entry name" value="Cu-Rt/internalin_Ig-like"/>
</dbReference>
<dbReference type="Proteomes" id="UP000014408">
    <property type="component" value="Unassembled WGS sequence"/>
</dbReference>
<keyword evidence="4" id="KW-0186">Copper</keyword>
<name>S2Z7Q7_9CORY</name>
<evidence type="ECO:0000256" key="3">
    <source>
        <dbReference type="ARBA" id="ARBA00022729"/>
    </source>
</evidence>
<feature type="domain" description="CopC" evidence="6">
    <location>
        <begin position="67"/>
        <end position="163"/>
    </location>
</feature>
<dbReference type="GO" id="GO:0030313">
    <property type="term" value="C:cell envelope"/>
    <property type="evidence" value="ECO:0007669"/>
    <property type="project" value="UniProtKB-SubCell"/>
</dbReference>
<dbReference type="Pfam" id="PF04234">
    <property type="entry name" value="CopC"/>
    <property type="match status" value="1"/>
</dbReference>
<feature type="transmembrane region" description="Helical" evidence="5">
    <location>
        <begin position="193"/>
        <end position="214"/>
    </location>
</feature>
<keyword evidence="5" id="KW-0812">Transmembrane</keyword>
<dbReference type="PANTHER" id="PTHR34820:SF4">
    <property type="entry name" value="INNER MEMBRANE PROTEIN YEBZ"/>
    <property type="match status" value="1"/>
</dbReference>
<dbReference type="SUPFAM" id="SSF81296">
    <property type="entry name" value="E set domains"/>
    <property type="match status" value="1"/>
</dbReference>
<evidence type="ECO:0000256" key="2">
    <source>
        <dbReference type="ARBA" id="ARBA00022723"/>
    </source>
</evidence>
<dbReference type="GO" id="GO:0005886">
    <property type="term" value="C:plasma membrane"/>
    <property type="evidence" value="ECO:0007669"/>
    <property type="project" value="TreeGrafter"/>
</dbReference>
<dbReference type="PANTHER" id="PTHR34820">
    <property type="entry name" value="INNER MEMBRANE PROTEIN YEBZ"/>
    <property type="match status" value="1"/>
</dbReference>
<keyword evidence="5" id="KW-0472">Membrane</keyword>
<keyword evidence="8" id="KW-1185">Reference proteome</keyword>
<keyword evidence="3" id="KW-0732">Signal</keyword>
<dbReference type="STRING" id="1125779.HMPREF1219_00724"/>
<keyword evidence="2" id="KW-0479">Metal-binding</keyword>
<dbReference type="GO" id="GO:0046688">
    <property type="term" value="P:response to copper ion"/>
    <property type="evidence" value="ECO:0007669"/>
    <property type="project" value="InterPro"/>
</dbReference>
<dbReference type="AlphaFoldDB" id="S2Z7Q7"/>
<evidence type="ECO:0000256" key="4">
    <source>
        <dbReference type="ARBA" id="ARBA00023008"/>
    </source>
</evidence>
<dbReference type="GO" id="GO:0006825">
    <property type="term" value="P:copper ion transport"/>
    <property type="evidence" value="ECO:0007669"/>
    <property type="project" value="InterPro"/>
</dbReference>
<dbReference type="InterPro" id="IPR032694">
    <property type="entry name" value="CopC/D"/>
</dbReference>
<evidence type="ECO:0000259" key="6">
    <source>
        <dbReference type="Pfam" id="PF04234"/>
    </source>
</evidence>
<gene>
    <name evidence="7" type="ORF">HMPREF1219_00724</name>
</gene>
<evidence type="ECO:0000313" key="8">
    <source>
        <dbReference type="Proteomes" id="UP000014408"/>
    </source>
</evidence>
<dbReference type="GO" id="GO:0005507">
    <property type="term" value="F:copper ion binding"/>
    <property type="evidence" value="ECO:0007669"/>
    <property type="project" value="InterPro"/>
</dbReference>
<dbReference type="PATRIC" id="fig|1125779.3.peg.712"/>
<organism evidence="7 8">
    <name type="scientific">Corynebacterium pyruviciproducens ATCC BAA-1742</name>
    <dbReference type="NCBI Taxonomy" id="1125779"/>
    <lineage>
        <taxon>Bacteria</taxon>
        <taxon>Bacillati</taxon>
        <taxon>Actinomycetota</taxon>
        <taxon>Actinomycetes</taxon>
        <taxon>Mycobacteriales</taxon>
        <taxon>Corynebacteriaceae</taxon>
        <taxon>Corynebacterium</taxon>
    </lineage>
</organism>
<dbReference type="EMBL" id="ATBY01000009">
    <property type="protein sequence ID" value="EPD70290.1"/>
    <property type="molecule type" value="Genomic_DNA"/>
</dbReference>
<keyword evidence="5" id="KW-1133">Transmembrane helix</keyword>
<protein>
    <recommendedName>
        <fullName evidence="6">CopC domain-containing protein</fullName>
    </recommendedName>
</protein>
<dbReference type="eggNOG" id="COG2372">
    <property type="taxonomic scope" value="Bacteria"/>
</dbReference>
<proteinExistence type="predicted"/>
<comment type="caution">
    <text evidence="7">The sequence shown here is derived from an EMBL/GenBank/DDBJ whole genome shotgun (WGS) entry which is preliminary data.</text>
</comment>
<reference evidence="7 8" key="1">
    <citation type="submission" date="2013-05" db="EMBL/GenBank/DDBJ databases">
        <title>The Genome Sequence of Corynebacterium pyruviciproducens 1773O (ATCC BAA-1742).</title>
        <authorList>
            <consortium name="The Broad Institute Genomics Platform"/>
            <person name="Earl A."/>
            <person name="Ward D."/>
            <person name="Feldgarden M."/>
            <person name="Gevers D."/>
            <person name="Tong J."/>
            <person name="Walker B."/>
            <person name="Young S."/>
            <person name="Zeng Q."/>
            <person name="Gargeya S."/>
            <person name="Fitzgerald M."/>
            <person name="Haas B."/>
            <person name="Abouelleil A."/>
            <person name="Allen A.W."/>
            <person name="Alvarado L."/>
            <person name="Arachchi H.M."/>
            <person name="Berlin A.M."/>
            <person name="Chapman S.B."/>
            <person name="Gainer-Dewar J."/>
            <person name="Goldberg J."/>
            <person name="Griggs A."/>
            <person name="Gujja S."/>
            <person name="Hansen M."/>
            <person name="Howarth C."/>
            <person name="Imamovic A."/>
            <person name="Ireland A."/>
            <person name="Larimer J."/>
            <person name="McCowan C."/>
            <person name="Murphy C."/>
            <person name="Pearson M."/>
            <person name="Poon T.W."/>
            <person name="Priest M."/>
            <person name="Roberts A."/>
            <person name="Saif S."/>
            <person name="Shea T."/>
            <person name="Sisk P."/>
            <person name="Sykes S."/>
            <person name="Wortman J."/>
            <person name="Nusbaum C."/>
            <person name="Birren B."/>
        </authorList>
    </citation>
    <scope>NUCLEOTIDE SEQUENCE [LARGE SCALE GENOMIC DNA]</scope>
    <source>
        <strain evidence="7 8">ATCC BAA-1742</strain>
    </source>
</reference>
<evidence type="ECO:0000256" key="5">
    <source>
        <dbReference type="SAM" id="Phobius"/>
    </source>
</evidence>